<accession>A0ABU5F1S5</accession>
<name>A0ABU5F1S5_9BACT</name>
<sequence length="166" mass="18099">MATIRRPGAASAAVLVGLTVSLGAAHLLAPEWARAAGLDVWNYAALDAQKQSLADERADMDAKAESDTRRRGRADQLAARLITGEGTLPAVSAEIGELFINDAGWQCALAAFYPELRDPRLLHARHTIDRAVRQLDHDPSRKAALRDRLEDEYRAMKAQYGSTATH</sequence>
<organism evidence="1 2">
    <name type="scientific">Gemmata algarum</name>
    <dbReference type="NCBI Taxonomy" id="2975278"/>
    <lineage>
        <taxon>Bacteria</taxon>
        <taxon>Pseudomonadati</taxon>
        <taxon>Planctomycetota</taxon>
        <taxon>Planctomycetia</taxon>
        <taxon>Gemmatales</taxon>
        <taxon>Gemmataceae</taxon>
        <taxon>Gemmata</taxon>
    </lineage>
</organism>
<keyword evidence="2" id="KW-1185">Reference proteome</keyword>
<proteinExistence type="predicted"/>
<reference evidence="2" key="1">
    <citation type="journal article" date="2023" name="Mar. Drugs">
        <title>Gemmata algarum, a Novel Planctomycete Isolated from an Algal Mat, Displays Antimicrobial Activity.</title>
        <authorList>
            <person name="Kumar G."/>
            <person name="Kallscheuer N."/>
            <person name="Kashif M."/>
            <person name="Ahamad S."/>
            <person name="Jagadeeshwari U."/>
            <person name="Pannikurungottu S."/>
            <person name="Haufschild T."/>
            <person name="Kabuu M."/>
            <person name="Sasikala C."/>
            <person name="Jogler C."/>
            <person name="Ramana C."/>
        </authorList>
    </citation>
    <scope>NUCLEOTIDE SEQUENCE [LARGE SCALE GENOMIC DNA]</scope>
    <source>
        <strain evidence="2">JC673</strain>
    </source>
</reference>
<dbReference type="RefSeq" id="WP_261187233.1">
    <property type="nucleotide sequence ID" value="NZ_JAXBLV010000195.1"/>
</dbReference>
<evidence type="ECO:0000313" key="1">
    <source>
        <dbReference type="EMBL" id="MDY3561528.1"/>
    </source>
</evidence>
<comment type="caution">
    <text evidence="1">The sequence shown here is derived from an EMBL/GenBank/DDBJ whole genome shotgun (WGS) entry which is preliminary data.</text>
</comment>
<protein>
    <submittedName>
        <fullName evidence="1">Uncharacterized protein</fullName>
    </submittedName>
</protein>
<evidence type="ECO:0000313" key="2">
    <source>
        <dbReference type="Proteomes" id="UP001272242"/>
    </source>
</evidence>
<dbReference type="Proteomes" id="UP001272242">
    <property type="component" value="Unassembled WGS sequence"/>
</dbReference>
<dbReference type="EMBL" id="JAXBLV010000195">
    <property type="protein sequence ID" value="MDY3561528.1"/>
    <property type="molecule type" value="Genomic_DNA"/>
</dbReference>
<gene>
    <name evidence="1" type="ORF">R5W23_002806</name>
</gene>